<accession>A0ABY5W7R4</accession>
<proteinExistence type="predicted"/>
<dbReference type="Proteomes" id="UP001059617">
    <property type="component" value="Chromosome"/>
</dbReference>
<reference evidence="1" key="2">
    <citation type="submission" date="2022-09" db="EMBL/GenBank/DDBJ databases">
        <title>Biosynthetic gene clusters of Dactylosporangioum fulvum.</title>
        <authorList>
            <person name="Caradec T."/>
        </authorList>
    </citation>
    <scope>NUCLEOTIDE SEQUENCE</scope>
    <source>
        <strain evidence="1">NRRL B-16292</strain>
    </source>
</reference>
<sequence length="275" mass="30258">MTVEAFDIWTGDEHEIADEAGDRPRLPAGWAGPDGPGIDVRTWPRSPRTGQPMVHCFTLRLPEAYRRRGPDLVAVAVFQWADELCFTEPLPEVQAVLAGRRADVAQPDHPFWAELGRSRRHTQLQLADDGVASLFAMVWLDETELSGPRVTRPTAAPELADGEVDAVHLRERYGMFGPVWLVRRDDPNAGIAPVSFPEAGNAYVEIPDRWDVFHAEHLGGTNMCPDGVREGLSPWYIEVSRLGGISHGGDQDLALDLDARAFLGDLTSAVLLPEA</sequence>
<reference evidence="1" key="1">
    <citation type="submission" date="2021-04" db="EMBL/GenBank/DDBJ databases">
        <authorList>
            <person name="Hartkoorn R.C."/>
            <person name="Beaudoing E."/>
            <person name="Hot D."/>
        </authorList>
    </citation>
    <scope>NUCLEOTIDE SEQUENCE</scope>
    <source>
        <strain evidence="1">NRRL B-16292</strain>
    </source>
</reference>
<dbReference type="RefSeq" id="WP_259863460.1">
    <property type="nucleotide sequence ID" value="NZ_BAAAST010000020.1"/>
</dbReference>
<dbReference type="EMBL" id="CP073720">
    <property type="protein sequence ID" value="UWP85356.1"/>
    <property type="molecule type" value="Genomic_DNA"/>
</dbReference>
<evidence type="ECO:0000313" key="2">
    <source>
        <dbReference type="Proteomes" id="UP001059617"/>
    </source>
</evidence>
<gene>
    <name evidence="1" type="ORF">Dfulv_14425</name>
</gene>
<evidence type="ECO:0000313" key="1">
    <source>
        <dbReference type="EMBL" id="UWP85356.1"/>
    </source>
</evidence>
<organism evidence="1 2">
    <name type="scientific">Dactylosporangium fulvum</name>
    <dbReference type="NCBI Taxonomy" id="53359"/>
    <lineage>
        <taxon>Bacteria</taxon>
        <taxon>Bacillati</taxon>
        <taxon>Actinomycetota</taxon>
        <taxon>Actinomycetes</taxon>
        <taxon>Micromonosporales</taxon>
        <taxon>Micromonosporaceae</taxon>
        <taxon>Dactylosporangium</taxon>
    </lineage>
</organism>
<protein>
    <submittedName>
        <fullName evidence="1">Uncharacterized protein</fullName>
    </submittedName>
</protein>
<keyword evidence="2" id="KW-1185">Reference proteome</keyword>
<name>A0ABY5W7R4_9ACTN</name>